<evidence type="ECO:0000256" key="3">
    <source>
        <dbReference type="ARBA" id="ARBA00022741"/>
    </source>
</evidence>
<dbReference type="EMBL" id="BTGD01000008">
    <property type="protein sequence ID" value="GMM56564.1"/>
    <property type="molecule type" value="Genomic_DNA"/>
</dbReference>
<dbReference type="PROSITE" id="PS51748">
    <property type="entry name" value="HEXOKINASE_2"/>
    <property type="match status" value="1"/>
</dbReference>
<evidence type="ECO:0000313" key="9">
    <source>
        <dbReference type="EMBL" id="GMM56564.1"/>
    </source>
</evidence>
<dbReference type="InterPro" id="IPR022672">
    <property type="entry name" value="Hexokinase_N"/>
</dbReference>
<dbReference type="GO" id="GO:0005524">
    <property type="term" value="F:ATP binding"/>
    <property type="evidence" value="ECO:0007669"/>
    <property type="project" value="UniProtKB-UniRule"/>
</dbReference>
<dbReference type="GO" id="GO:0006096">
    <property type="term" value="P:glycolytic process"/>
    <property type="evidence" value="ECO:0007669"/>
    <property type="project" value="UniProtKB-KW"/>
</dbReference>
<evidence type="ECO:0000256" key="2">
    <source>
        <dbReference type="ARBA" id="ARBA00022679"/>
    </source>
</evidence>
<dbReference type="EC" id="2.7.1.-" evidence="6"/>
<dbReference type="GO" id="GO:0005536">
    <property type="term" value="F:D-glucose binding"/>
    <property type="evidence" value="ECO:0007669"/>
    <property type="project" value="InterPro"/>
</dbReference>
<dbReference type="PANTHER" id="PTHR19443">
    <property type="entry name" value="HEXOKINASE"/>
    <property type="match status" value="1"/>
</dbReference>
<dbReference type="GO" id="GO:0006006">
    <property type="term" value="P:glucose metabolic process"/>
    <property type="evidence" value="ECO:0007669"/>
    <property type="project" value="TreeGrafter"/>
</dbReference>
<feature type="domain" description="Hexokinase N-terminal" evidence="7">
    <location>
        <begin position="23"/>
        <end position="230"/>
    </location>
</feature>
<protein>
    <recommendedName>
        <fullName evidence="6">Phosphotransferase</fullName>
        <ecNumber evidence="6">2.7.1.-</ecNumber>
    </recommendedName>
</protein>
<sequence>MTTSMETRENNPSPVSIAVHELRQALMPQGSLQAVRKSMRAELLERLNHSSDSMLPSSLNIIRLYKNNNDLLHPYNHNKILAIDFGGTTLKIAVIKTYPTLCIDYLHTIDIEERYVDAKFFEKIIQSMIDQMKSKFFDFFYDNDLIDNKILSIPVSITFSFPLNSKFEITSMGKGYVLSDEIKNINFLQFLQRTFDKVCERNTIHDSFAFTIKDNLIINDSIAVHLTNTYIKQFPTVTFFTDSHPSIPASSSSTLANSNGNSISFILGTGTNCSFELPFHKLPQTKRRDILDATSNVPFSDDNTVVMNSEMGFLGANCIKLTKFDYSPPATSKPMPLEYISSGRYIPGILVNALKEYPIICPPLFNRSDLDQIIDGATFGLLANIKDSFDLNEATSQIKKKYGITEDLDLRALSSVAKTIVQRGALYVVASLLEIDALMDGDKRAPSFHQIDIGYVGSTLAFSKYYQEQITKMSNGRINLVFLQDSSLFGAAISTLL</sequence>
<keyword evidence="2 6" id="KW-0808">Transferase</keyword>
<dbReference type="InterPro" id="IPR001312">
    <property type="entry name" value="Hexokinase"/>
</dbReference>
<dbReference type="Gene3D" id="3.30.420.40">
    <property type="match status" value="1"/>
</dbReference>
<dbReference type="GO" id="GO:0008865">
    <property type="term" value="F:fructokinase activity"/>
    <property type="evidence" value="ECO:0007669"/>
    <property type="project" value="TreeGrafter"/>
</dbReference>
<feature type="domain" description="Hexokinase C-terminal" evidence="8">
    <location>
        <begin position="263"/>
        <end position="495"/>
    </location>
</feature>
<keyword evidence="4 6" id="KW-0418">Kinase</keyword>
<dbReference type="PRINTS" id="PR00475">
    <property type="entry name" value="HEXOKINASE"/>
</dbReference>
<organism evidence="9 10">
    <name type="scientific">Maudiozyma humilis</name>
    <name type="common">Sour dough yeast</name>
    <name type="synonym">Kazachstania humilis</name>
    <dbReference type="NCBI Taxonomy" id="51915"/>
    <lineage>
        <taxon>Eukaryota</taxon>
        <taxon>Fungi</taxon>
        <taxon>Dikarya</taxon>
        <taxon>Ascomycota</taxon>
        <taxon>Saccharomycotina</taxon>
        <taxon>Saccharomycetes</taxon>
        <taxon>Saccharomycetales</taxon>
        <taxon>Saccharomycetaceae</taxon>
        <taxon>Maudiozyma</taxon>
    </lineage>
</organism>
<dbReference type="AlphaFoldDB" id="A0AAV5RY77"/>
<evidence type="ECO:0000256" key="5">
    <source>
        <dbReference type="ARBA" id="ARBA00022840"/>
    </source>
</evidence>
<name>A0AAV5RY77_MAUHU</name>
<dbReference type="InterPro" id="IPR043129">
    <property type="entry name" value="ATPase_NBD"/>
</dbReference>
<keyword evidence="10" id="KW-1185">Reference proteome</keyword>
<dbReference type="Proteomes" id="UP001377567">
    <property type="component" value="Unassembled WGS sequence"/>
</dbReference>
<dbReference type="PANTHER" id="PTHR19443:SF83">
    <property type="entry name" value="N-ACETYLGLUCOSAMINE KINASE"/>
    <property type="match status" value="1"/>
</dbReference>
<evidence type="ECO:0000256" key="6">
    <source>
        <dbReference type="RuleBase" id="RU362007"/>
    </source>
</evidence>
<dbReference type="GO" id="GO:0005739">
    <property type="term" value="C:mitochondrion"/>
    <property type="evidence" value="ECO:0007669"/>
    <property type="project" value="TreeGrafter"/>
</dbReference>
<dbReference type="GO" id="GO:0001678">
    <property type="term" value="P:intracellular glucose homeostasis"/>
    <property type="evidence" value="ECO:0007669"/>
    <property type="project" value="InterPro"/>
</dbReference>
<dbReference type="GO" id="GO:0005829">
    <property type="term" value="C:cytosol"/>
    <property type="evidence" value="ECO:0007669"/>
    <property type="project" value="TreeGrafter"/>
</dbReference>
<dbReference type="Gene3D" id="3.40.367.20">
    <property type="match status" value="1"/>
</dbReference>
<dbReference type="SUPFAM" id="SSF53067">
    <property type="entry name" value="Actin-like ATPase domain"/>
    <property type="match status" value="2"/>
</dbReference>
<proteinExistence type="inferred from homology"/>
<dbReference type="Pfam" id="PF00349">
    <property type="entry name" value="Hexokinase_1"/>
    <property type="match status" value="1"/>
</dbReference>
<gene>
    <name evidence="9" type="ORF">DAKH74_031800</name>
</gene>
<evidence type="ECO:0000256" key="1">
    <source>
        <dbReference type="ARBA" id="ARBA00009225"/>
    </source>
</evidence>
<keyword evidence="5 6" id="KW-0067">ATP-binding</keyword>
<comment type="similarity">
    <text evidence="1 6">Belongs to the hexokinase family.</text>
</comment>
<dbReference type="Pfam" id="PF03727">
    <property type="entry name" value="Hexokinase_2"/>
    <property type="match status" value="1"/>
</dbReference>
<reference evidence="9 10" key="1">
    <citation type="journal article" date="2023" name="Elife">
        <title>Identification of key yeast species and microbe-microbe interactions impacting larval growth of Drosophila in the wild.</title>
        <authorList>
            <person name="Mure A."/>
            <person name="Sugiura Y."/>
            <person name="Maeda R."/>
            <person name="Honda K."/>
            <person name="Sakurai N."/>
            <person name="Takahashi Y."/>
            <person name="Watada M."/>
            <person name="Katoh T."/>
            <person name="Gotoh A."/>
            <person name="Gotoh Y."/>
            <person name="Taniguchi I."/>
            <person name="Nakamura K."/>
            <person name="Hayashi T."/>
            <person name="Katayama T."/>
            <person name="Uemura T."/>
            <person name="Hattori Y."/>
        </authorList>
    </citation>
    <scope>NUCLEOTIDE SEQUENCE [LARGE SCALE GENOMIC DNA]</scope>
    <source>
        <strain evidence="9 10">KH-74</strain>
    </source>
</reference>
<keyword evidence="6" id="KW-0324">Glycolysis</keyword>
<dbReference type="InterPro" id="IPR022673">
    <property type="entry name" value="Hexokinase_C"/>
</dbReference>
<dbReference type="GO" id="GO:0004340">
    <property type="term" value="F:glucokinase activity"/>
    <property type="evidence" value="ECO:0007669"/>
    <property type="project" value="TreeGrafter"/>
</dbReference>
<keyword evidence="3 6" id="KW-0547">Nucleotide-binding</keyword>
<evidence type="ECO:0000259" key="7">
    <source>
        <dbReference type="Pfam" id="PF00349"/>
    </source>
</evidence>
<evidence type="ECO:0000259" key="8">
    <source>
        <dbReference type="Pfam" id="PF03727"/>
    </source>
</evidence>
<dbReference type="GO" id="GO:0019158">
    <property type="term" value="F:mannokinase activity"/>
    <property type="evidence" value="ECO:0007669"/>
    <property type="project" value="TreeGrafter"/>
</dbReference>
<evidence type="ECO:0000256" key="4">
    <source>
        <dbReference type="ARBA" id="ARBA00022777"/>
    </source>
</evidence>
<dbReference type="CDD" id="cd24000">
    <property type="entry name" value="ASKHA_NBD_HK"/>
    <property type="match status" value="1"/>
</dbReference>
<evidence type="ECO:0000313" key="10">
    <source>
        <dbReference type="Proteomes" id="UP001377567"/>
    </source>
</evidence>
<dbReference type="GO" id="GO:0006013">
    <property type="term" value="P:mannose metabolic process"/>
    <property type="evidence" value="ECO:0007669"/>
    <property type="project" value="TreeGrafter"/>
</dbReference>
<comment type="caution">
    <text evidence="9">The sequence shown here is derived from an EMBL/GenBank/DDBJ whole genome shotgun (WGS) entry which is preliminary data.</text>
</comment>
<accession>A0AAV5RY77</accession>